<proteinExistence type="predicted"/>
<comment type="caution">
    <text evidence="2">The sequence shown here is derived from an EMBL/GenBank/DDBJ whole genome shotgun (WGS) entry which is preliminary data.</text>
</comment>
<accession>A0AAX2CFM2</accession>
<protein>
    <submittedName>
        <fullName evidence="2">Glycosyl transferase, group 2 family protein</fullName>
    </submittedName>
</protein>
<organism evidence="2 3">
    <name type="scientific">Bacillus cytotoxicus</name>
    <dbReference type="NCBI Taxonomy" id="580165"/>
    <lineage>
        <taxon>Bacteria</taxon>
        <taxon>Bacillati</taxon>
        <taxon>Bacillota</taxon>
        <taxon>Bacilli</taxon>
        <taxon>Bacillales</taxon>
        <taxon>Bacillaceae</taxon>
        <taxon>Bacillus</taxon>
        <taxon>Bacillus cereus group</taxon>
    </lineage>
</organism>
<keyword evidence="1" id="KW-0812">Transmembrane</keyword>
<dbReference type="RefSeq" id="WP_087098356.1">
    <property type="nucleotide sequence ID" value="NZ_CP066179.1"/>
</dbReference>
<dbReference type="Proteomes" id="UP000242164">
    <property type="component" value="Unassembled WGS sequence"/>
</dbReference>
<evidence type="ECO:0000256" key="1">
    <source>
        <dbReference type="SAM" id="Phobius"/>
    </source>
</evidence>
<gene>
    <name evidence="2" type="ORF">BCB44BAC_01547</name>
</gene>
<keyword evidence="2" id="KW-0808">Transferase</keyword>
<evidence type="ECO:0000313" key="3">
    <source>
        <dbReference type="Proteomes" id="UP000242164"/>
    </source>
</evidence>
<dbReference type="AlphaFoldDB" id="A0AAX2CFM2"/>
<sequence length="291" mass="33686">MIDQYKNIHIQYENLDSLHFIYDEPFMLSVMWNGVKYEFLIRVKSNSSRMIVLGSGAGGYHENPIGPPIFQRHSWINDLHDTVIYYNDPTLYLGNILLGWGQGTKERYYLKDIATILTKLIEKTKVLHKNVLFFGSSGGGFMSFMLAGFIKDTVALVNNPQTCLTKWISGPVQNVFRHSYSGLSEEEIIEKYRERINVIEFYKSIQYVPEIHYVQNVACEFDVVNHMIPFIEGLKNIKDNGIINHVYFDLYHKIVGDTMLANHVALGKEETIHYLNHLHEFRANKSKEVGE</sequence>
<evidence type="ECO:0000313" key="2">
    <source>
        <dbReference type="EMBL" id="SCL89552.1"/>
    </source>
</evidence>
<dbReference type="GO" id="GO:0016740">
    <property type="term" value="F:transferase activity"/>
    <property type="evidence" value="ECO:0007669"/>
    <property type="project" value="UniProtKB-KW"/>
</dbReference>
<dbReference type="SUPFAM" id="SSF53474">
    <property type="entry name" value="alpha/beta-Hydrolases"/>
    <property type="match status" value="1"/>
</dbReference>
<dbReference type="InterPro" id="IPR029058">
    <property type="entry name" value="AB_hydrolase_fold"/>
</dbReference>
<dbReference type="EMBL" id="FMIK01000021">
    <property type="protein sequence ID" value="SCL89552.1"/>
    <property type="molecule type" value="Genomic_DNA"/>
</dbReference>
<keyword evidence="1" id="KW-0472">Membrane</keyword>
<keyword evidence="1" id="KW-1133">Transmembrane helix</keyword>
<feature type="transmembrane region" description="Helical" evidence="1">
    <location>
        <begin position="131"/>
        <end position="150"/>
    </location>
</feature>
<name>A0AAX2CFM2_9BACI</name>
<reference evidence="2 3" key="1">
    <citation type="submission" date="2016-08" db="EMBL/GenBank/DDBJ databases">
        <authorList>
            <person name="Loux V."/>
            <person name="Rue O."/>
        </authorList>
    </citation>
    <scope>NUCLEOTIDE SEQUENCE [LARGE SCALE GENOMIC DNA]</scope>
    <source>
        <strain evidence="2 3">AFSSA_08CEB44bac</strain>
    </source>
</reference>